<organism evidence="2 3">
    <name type="scientific">Spongisporangium articulatum</name>
    <dbReference type="NCBI Taxonomy" id="3362603"/>
    <lineage>
        <taxon>Bacteria</taxon>
        <taxon>Bacillati</taxon>
        <taxon>Actinomycetota</taxon>
        <taxon>Actinomycetes</taxon>
        <taxon>Kineosporiales</taxon>
        <taxon>Kineosporiaceae</taxon>
        <taxon>Spongisporangium</taxon>
    </lineage>
</organism>
<evidence type="ECO:0000256" key="1">
    <source>
        <dbReference type="SAM" id="Phobius"/>
    </source>
</evidence>
<keyword evidence="3" id="KW-1185">Reference proteome</keyword>
<reference evidence="2 3" key="1">
    <citation type="submission" date="2024-10" db="EMBL/GenBank/DDBJ databases">
        <title>The Natural Products Discovery Center: Release of the First 8490 Sequenced Strains for Exploring Actinobacteria Biosynthetic Diversity.</title>
        <authorList>
            <person name="Kalkreuter E."/>
            <person name="Kautsar S.A."/>
            <person name="Yang D."/>
            <person name="Bader C.D."/>
            <person name="Teijaro C.N."/>
            <person name="Fluegel L."/>
            <person name="Davis C.M."/>
            <person name="Simpson J.R."/>
            <person name="Lauterbach L."/>
            <person name="Steele A.D."/>
            <person name="Gui C."/>
            <person name="Meng S."/>
            <person name="Li G."/>
            <person name="Viehrig K."/>
            <person name="Ye F."/>
            <person name="Su P."/>
            <person name="Kiefer A.F."/>
            <person name="Nichols A."/>
            <person name="Cepeda A.J."/>
            <person name="Yan W."/>
            <person name="Fan B."/>
            <person name="Jiang Y."/>
            <person name="Adhikari A."/>
            <person name="Zheng C.-J."/>
            <person name="Schuster L."/>
            <person name="Cowan T.M."/>
            <person name="Smanski M.J."/>
            <person name="Chevrette M.G."/>
            <person name="De Carvalho L.P.S."/>
            <person name="Shen B."/>
        </authorList>
    </citation>
    <scope>NUCLEOTIDE SEQUENCE [LARGE SCALE GENOMIC DNA]</scope>
    <source>
        <strain evidence="2 3">NPDC049639</strain>
    </source>
</reference>
<gene>
    <name evidence="2" type="ORF">ACIB24_10050</name>
</gene>
<accession>A0ABW8AM02</accession>
<feature type="transmembrane region" description="Helical" evidence="1">
    <location>
        <begin position="53"/>
        <end position="74"/>
    </location>
</feature>
<evidence type="ECO:0008006" key="4">
    <source>
        <dbReference type="Google" id="ProtNLM"/>
    </source>
</evidence>
<dbReference type="RefSeq" id="WP_398279031.1">
    <property type="nucleotide sequence ID" value="NZ_JBITLV010000003.1"/>
</dbReference>
<feature type="transmembrane region" description="Helical" evidence="1">
    <location>
        <begin position="21"/>
        <end position="41"/>
    </location>
</feature>
<name>A0ABW8AM02_9ACTN</name>
<keyword evidence="1" id="KW-0812">Transmembrane</keyword>
<keyword evidence="1" id="KW-0472">Membrane</keyword>
<sequence length="291" mass="31001">MSQLHLHEDRRARPRAGRAPSWLSLALVAPAAPAAALTLVRPSLLHGNPAMNGSARGTALVLLLLGLPCLVLVATRTPAVAWLRPVWLGVLGYVLYQCVLFLFATPFNELFLLYTSMTALTLAALVTLTASVDTKAVADRWRSPGAARGLAAFLGVLVVANTAIWLSDVVPGLAHADAPQFLVGTGLTTNPIYVQDFSFWLPLGVLTVVLLWRSRPWGVVLGGAYLAMWTLEGVSVAVDQWFGSRADPSSPVVASSMVAPFLVLAALTLVALITYLRVFTRARTDLIGGTP</sequence>
<comment type="caution">
    <text evidence="2">The sequence shown here is derived from an EMBL/GenBank/DDBJ whole genome shotgun (WGS) entry which is preliminary data.</text>
</comment>
<dbReference type="EMBL" id="JBITLV010000003">
    <property type="protein sequence ID" value="MFI7587404.1"/>
    <property type="molecule type" value="Genomic_DNA"/>
</dbReference>
<evidence type="ECO:0000313" key="2">
    <source>
        <dbReference type="EMBL" id="MFI7587404.1"/>
    </source>
</evidence>
<feature type="transmembrane region" description="Helical" evidence="1">
    <location>
        <begin position="145"/>
        <end position="166"/>
    </location>
</feature>
<feature type="transmembrane region" description="Helical" evidence="1">
    <location>
        <begin position="111"/>
        <end position="133"/>
    </location>
</feature>
<dbReference type="Proteomes" id="UP001612915">
    <property type="component" value="Unassembled WGS sequence"/>
</dbReference>
<keyword evidence="1" id="KW-1133">Transmembrane helix</keyword>
<feature type="transmembrane region" description="Helical" evidence="1">
    <location>
        <begin position="192"/>
        <end position="212"/>
    </location>
</feature>
<evidence type="ECO:0000313" key="3">
    <source>
        <dbReference type="Proteomes" id="UP001612915"/>
    </source>
</evidence>
<feature type="transmembrane region" description="Helical" evidence="1">
    <location>
        <begin position="86"/>
        <end position="105"/>
    </location>
</feature>
<proteinExistence type="predicted"/>
<feature type="transmembrane region" description="Helical" evidence="1">
    <location>
        <begin position="258"/>
        <end position="276"/>
    </location>
</feature>
<feature type="transmembrane region" description="Helical" evidence="1">
    <location>
        <begin position="219"/>
        <end position="238"/>
    </location>
</feature>
<protein>
    <recommendedName>
        <fullName evidence="4">Integral membrane protein</fullName>
    </recommendedName>
</protein>